<dbReference type="Pfam" id="PF00753">
    <property type="entry name" value="Lactamase_B"/>
    <property type="match status" value="1"/>
</dbReference>
<dbReference type="AlphaFoldDB" id="A0A379GGQ0"/>
<feature type="domain" description="Metallo-beta-lactamase" evidence="1">
    <location>
        <begin position="5"/>
        <end position="46"/>
    </location>
</feature>
<dbReference type="SUPFAM" id="SSF56281">
    <property type="entry name" value="Metallo-hydrolase/oxidoreductase"/>
    <property type="match status" value="1"/>
</dbReference>
<organism evidence="2 3">
    <name type="scientific">Proteus mirabilis</name>
    <dbReference type="NCBI Taxonomy" id="584"/>
    <lineage>
        <taxon>Bacteria</taxon>
        <taxon>Pseudomonadati</taxon>
        <taxon>Pseudomonadota</taxon>
        <taxon>Gammaproteobacteria</taxon>
        <taxon>Enterobacterales</taxon>
        <taxon>Morganellaceae</taxon>
        <taxon>Proteus</taxon>
    </lineage>
</organism>
<sequence length="72" mass="8153">MAIDLTSLTTIVISHGHYDHFGGLTHLNEDFFITKPHIIAILIYFQYVIQHFLWGASLLNLSALLHFLTDSG</sequence>
<protein>
    <submittedName>
        <fullName evidence="2">Metallo-beta-lactamase superfamily protein</fullName>
    </submittedName>
</protein>
<dbReference type="Proteomes" id="UP000254191">
    <property type="component" value="Unassembled WGS sequence"/>
</dbReference>
<proteinExistence type="predicted"/>
<evidence type="ECO:0000313" key="2">
    <source>
        <dbReference type="EMBL" id="SUC40135.1"/>
    </source>
</evidence>
<dbReference type="Gene3D" id="3.60.15.10">
    <property type="entry name" value="Ribonuclease Z/Hydroxyacylglutathione hydrolase-like"/>
    <property type="match status" value="1"/>
</dbReference>
<dbReference type="InterPro" id="IPR036866">
    <property type="entry name" value="RibonucZ/Hydroxyglut_hydro"/>
</dbReference>
<evidence type="ECO:0000259" key="1">
    <source>
        <dbReference type="Pfam" id="PF00753"/>
    </source>
</evidence>
<dbReference type="InterPro" id="IPR001279">
    <property type="entry name" value="Metallo-B-lactamas"/>
</dbReference>
<dbReference type="EMBL" id="UGTS01000006">
    <property type="protein sequence ID" value="SUC40135.1"/>
    <property type="molecule type" value="Genomic_DNA"/>
</dbReference>
<reference evidence="2 3" key="1">
    <citation type="submission" date="2018-06" db="EMBL/GenBank/DDBJ databases">
        <authorList>
            <consortium name="Pathogen Informatics"/>
            <person name="Doyle S."/>
        </authorList>
    </citation>
    <scope>NUCLEOTIDE SEQUENCE [LARGE SCALE GENOMIC DNA]</scope>
    <source>
        <strain evidence="2 3">NCTC11938</strain>
    </source>
</reference>
<accession>A0A379GGQ0</accession>
<evidence type="ECO:0000313" key="3">
    <source>
        <dbReference type="Proteomes" id="UP000254191"/>
    </source>
</evidence>
<name>A0A379GGQ0_PROMI</name>
<gene>
    <name evidence="2" type="ORF">NCTC11938_04423</name>
</gene>